<keyword evidence="4" id="KW-1185">Reference proteome</keyword>
<protein>
    <submittedName>
        <fullName evidence="3">N-acetyltransferase GCN5</fullName>
    </submittedName>
</protein>
<evidence type="ECO:0000313" key="4">
    <source>
        <dbReference type="Proteomes" id="UP000018004"/>
    </source>
</evidence>
<dbReference type="CDD" id="cd04301">
    <property type="entry name" value="NAT_SF"/>
    <property type="match status" value="1"/>
</dbReference>
<proteinExistence type="predicted"/>
<evidence type="ECO:0000259" key="2">
    <source>
        <dbReference type="PROSITE" id="PS51186"/>
    </source>
</evidence>
<organism evidence="3 4">
    <name type="scientific">Flavobacterium limnosediminis JC2902</name>
    <dbReference type="NCBI Taxonomy" id="1341181"/>
    <lineage>
        <taxon>Bacteria</taxon>
        <taxon>Pseudomonadati</taxon>
        <taxon>Bacteroidota</taxon>
        <taxon>Flavobacteriia</taxon>
        <taxon>Flavobacteriales</taxon>
        <taxon>Flavobacteriaceae</taxon>
        <taxon>Flavobacterium</taxon>
    </lineage>
</organism>
<evidence type="ECO:0000256" key="1">
    <source>
        <dbReference type="ARBA" id="ARBA00022679"/>
    </source>
</evidence>
<dbReference type="eggNOG" id="COG0456">
    <property type="taxonomic scope" value="Bacteria"/>
</dbReference>
<dbReference type="PANTHER" id="PTHR13947">
    <property type="entry name" value="GNAT FAMILY N-ACETYLTRANSFERASE"/>
    <property type="match status" value="1"/>
</dbReference>
<dbReference type="OrthoDB" id="5419426at2"/>
<feature type="domain" description="N-acetyltransferase" evidence="2">
    <location>
        <begin position="6"/>
        <end position="174"/>
    </location>
</feature>
<dbReference type="InterPro" id="IPR016181">
    <property type="entry name" value="Acyl_CoA_acyltransferase"/>
</dbReference>
<sequence>MSNSEYSIRIAKIEEFESIGKLMVQVYAALDGFPKPDEQPKYYEFLANVGELTSKPGTEILVSVSSDETIAGAVVYFGDMQYYGSGGTATQEKNAAGFRLLAVDNSVRGKGIGKSLTLACLDKAKNQKQKQMIIHTTNAMKPAWKMYEAIGFKRSEDLDFKQGDLDVFGFRLQL</sequence>
<keyword evidence="1 3" id="KW-0808">Transferase</keyword>
<dbReference type="InterPro" id="IPR000182">
    <property type="entry name" value="GNAT_dom"/>
</dbReference>
<accession>V6SLQ7</accession>
<dbReference type="PANTHER" id="PTHR13947:SF37">
    <property type="entry name" value="LD18367P"/>
    <property type="match status" value="1"/>
</dbReference>
<dbReference type="PATRIC" id="fig|1341181.4.peg.2094"/>
<evidence type="ECO:0000313" key="3">
    <source>
        <dbReference type="EMBL" id="ESU27157.1"/>
    </source>
</evidence>
<reference evidence="3 4" key="1">
    <citation type="submission" date="2013-08" db="EMBL/GenBank/DDBJ databases">
        <title>Flavobacterium limnosediminis JC2902 genome sequencing.</title>
        <authorList>
            <person name="Lee K."/>
            <person name="Yi H."/>
            <person name="Park S."/>
            <person name="Chun J."/>
        </authorList>
    </citation>
    <scope>NUCLEOTIDE SEQUENCE [LARGE SCALE GENOMIC DNA]</scope>
    <source>
        <strain evidence="3 4">JC2902</strain>
    </source>
</reference>
<dbReference type="InterPro" id="IPR050769">
    <property type="entry name" value="NAT_camello-type"/>
</dbReference>
<dbReference type="RefSeq" id="WP_023579709.1">
    <property type="nucleotide sequence ID" value="NZ_AVGG01000012.1"/>
</dbReference>
<dbReference type="Pfam" id="PF00583">
    <property type="entry name" value="Acetyltransf_1"/>
    <property type="match status" value="1"/>
</dbReference>
<dbReference type="GO" id="GO:0008080">
    <property type="term" value="F:N-acetyltransferase activity"/>
    <property type="evidence" value="ECO:0007669"/>
    <property type="project" value="InterPro"/>
</dbReference>
<dbReference type="SUPFAM" id="SSF55729">
    <property type="entry name" value="Acyl-CoA N-acyltransferases (Nat)"/>
    <property type="match status" value="1"/>
</dbReference>
<dbReference type="PROSITE" id="PS51186">
    <property type="entry name" value="GNAT"/>
    <property type="match status" value="1"/>
</dbReference>
<name>V6SLQ7_9FLAO</name>
<dbReference type="EMBL" id="AVGG01000012">
    <property type="protein sequence ID" value="ESU27157.1"/>
    <property type="molecule type" value="Genomic_DNA"/>
</dbReference>
<dbReference type="Gene3D" id="3.40.630.30">
    <property type="match status" value="1"/>
</dbReference>
<gene>
    <name evidence="3" type="ORF">FLJC2902T_21290</name>
</gene>
<comment type="caution">
    <text evidence="3">The sequence shown here is derived from an EMBL/GenBank/DDBJ whole genome shotgun (WGS) entry which is preliminary data.</text>
</comment>
<dbReference type="STRING" id="1341181.FLJC2902T_21290"/>
<dbReference type="Proteomes" id="UP000018004">
    <property type="component" value="Unassembled WGS sequence"/>
</dbReference>
<dbReference type="AlphaFoldDB" id="V6SLQ7"/>